<dbReference type="PANTHER" id="PTHR34039:SF1">
    <property type="entry name" value="UPF0102 PROTEIN YRAN"/>
    <property type="match status" value="1"/>
</dbReference>
<keyword evidence="4" id="KW-1185">Reference proteome</keyword>
<dbReference type="PANTHER" id="PTHR34039">
    <property type="entry name" value="UPF0102 PROTEIN YRAN"/>
    <property type="match status" value="1"/>
</dbReference>
<dbReference type="Pfam" id="PF02021">
    <property type="entry name" value="UPF0102"/>
    <property type="match status" value="1"/>
</dbReference>
<evidence type="ECO:0000313" key="3">
    <source>
        <dbReference type="EMBL" id="WGW13083.1"/>
    </source>
</evidence>
<reference evidence="3 4" key="1">
    <citation type="submission" date="2023-05" db="EMBL/GenBank/DDBJ databases">
        <title>Lithophilousrod everest ZFBP1038 complete genpme.</title>
        <authorList>
            <person name="Tian M."/>
        </authorList>
    </citation>
    <scope>NUCLEOTIDE SEQUENCE [LARGE SCALE GENOMIC DNA]</scope>
    <source>
        <strain evidence="3 4">ZFBP1038</strain>
    </source>
</reference>
<dbReference type="InterPro" id="IPR003509">
    <property type="entry name" value="UPF0102_YraN-like"/>
</dbReference>
<organism evidence="3 4">
    <name type="scientific">Saxibacter everestensis</name>
    <dbReference type="NCBI Taxonomy" id="2909229"/>
    <lineage>
        <taxon>Bacteria</taxon>
        <taxon>Bacillati</taxon>
        <taxon>Actinomycetota</taxon>
        <taxon>Actinomycetes</taxon>
        <taxon>Micrococcales</taxon>
        <taxon>Brevibacteriaceae</taxon>
        <taxon>Saxibacter</taxon>
    </lineage>
</organism>
<name>A0ABY8QVW6_9MICO</name>
<evidence type="ECO:0000256" key="2">
    <source>
        <dbReference type="HAMAP-Rule" id="MF_00048"/>
    </source>
</evidence>
<dbReference type="Gene3D" id="3.40.1350.10">
    <property type="match status" value="1"/>
</dbReference>
<dbReference type="CDD" id="cd20736">
    <property type="entry name" value="PoNe_Nuclease"/>
    <property type="match status" value="1"/>
</dbReference>
<protein>
    <recommendedName>
        <fullName evidence="2">UPF0102 protein LWF01_04725</fullName>
    </recommendedName>
</protein>
<dbReference type="InterPro" id="IPR011335">
    <property type="entry name" value="Restrct_endonuc-II-like"/>
</dbReference>
<sequence>MQVKDELGRWGEQRAVEHVRSLGYRVLDTNWRCRDGEIDAVALDGDCLVVVEVKTRRGVSAGHPCEAITYRKLATLRLLAALWLRAHTVEAAGIRIDVIGIVARRGSSPELTHIRGAHW</sequence>
<comment type="similarity">
    <text evidence="1 2">Belongs to the UPF0102 family.</text>
</comment>
<dbReference type="NCBIfam" id="NF009154">
    <property type="entry name" value="PRK12497.3-3"/>
    <property type="match status" value="1"/>
</dbReference>
<dbReference type="SUPFAM" id="SSF52980">
    <property type="entry name" value="Restriction endonuclease-like"/>
    <property type="match status" value="1"/>
</dbReference>
<dbReference type="EMBL" id="CP090958">
    <property type="protein sequence ID" value="WGW13083.1"/>
    <property type="molecule type" value="Genomic_DNA"/>
</dbReference>
<proteinExistence type="inferred from homology"/>
<accession>A0ABY8QVW6</accession>
<gene>
    <name evidence="3" type="ORF">LWF01_04725</name>
</gene>
<dbReference type="RefSeq" id="WP_349639892.1">
    <property type="nucleotide sequence ID" value="NZ_CP090958.1"/>
</dbReference>
<evidence type="ECO:0000256" key="1">
    <source>
        <dbReference type="ARBA" id="ARBA00006738"/>
    </source>
</evidence>
<dbReference type="InterPro" id="IPR011856">
    <property type="entry name" value="tRNA_endonuc-like_dom_sf"/>
</dbReference>
<dbReference type="HAMAP" id="MF_00048">
    <property type="entry name" value="UPF0102"/>
    <property type="match status" value="1"/>
</dbReference>
<dbReference type="Proteomes" id="UP001209083">
    <property type="component" value="Chromosome"/>
</dbReference>
<evidence type="ECO:0000313" key="4">
    <source>
        <dbReference type="Proteomes" id="UP001209083"/>
    </source>
</evidence>